<evidence type="ECO:0000313" key="4">
    <source>
        <dbReference type="EMBL" id="CAF3638269.1"/>
    </source>
</evidence>
<name>A0A813NVH0_9BILA</name>
<dbReference type="EMBL" id="CAJNOQ010000039">
    <property type="protein sequence ID" value="CAF0745154.1"/>
    <property type="molecule type" value="Genomic_DNA"/>
</dbReference>
<reference evidence="1" key="1">
    <citation type="submission" date="2021-02" db="EMBL/GenBank/DDBJ databases">
        <authorList>
            <person name="Nowell W R."/>
        </authorList>
    </citation>
    <scope>NUCLEOTIDE SEQUENCE</scope>
</reference>
<dbReference type="AlphaFoldDB" id="A0A813NVH0"/>
<dbReference type="Gene3D" id="3.80.10.10">
    <property type="entry name" value="Ribonuclease Inhibitor"/>
    <property type="match status" value="1"/>
</dbReference>
<organism evidence="1 5">
    <name type="scientific">Didymodactylos carnosus</name>
    <dbReference type="NCBI Taxonomy" id="1234261"/>
    <lineage>
        <taxon>Eukaryota</taxon>
        <taxon>Metazoa</taxon>
        <taxon>Spiralia</taxon>
        <taxon>Gnathifera</taxon>
        <taxon>Rotifera</taxon>
        <taxon>Eurotatoria</taxon>
        <taxon>Bdelloidea</taxon>
        <taxon>Philodinida</taxon>
        <taxon>Philodinidae</taxon>
        <taxon>Didymodactylos</taxon>
    </lineage>
</organism>
<evidence type="ECO:0000313" key="1">
    <source>
        <dbReference type="EMBL" id="CAF0745154.1"/>
    </source>
</evidence>
<dbReference type="Proteomes" id="UP000682733">
    <property type="component" value="Unassembled WGS sequence"/>
</dbReference>
<evidence type="ECO:0000313" key="3">
    <source>
        <dbReference type="EMBL" id="CAF3523875.1"/>
    </source>
</evidence>
<sequence length="356" mass="40996">MTIDRCVHEKKGVKLSLKEEDDSEVGEGLKKVGGVRHGSGIGYFMAHEDELKLLLGNVWSLSIAYADCHARNYTSACRFLYYYPVSTYFTQLRVLEFCQDDNNSFSLSEEVLRKLDKLEMLKIDFGGYGKRVGERVLLPIWDYLDKRHTDEHCSLKRLRILDGFFYLEDSVSRSFLEKTINLSSLHIGSSTQTQEDIFTLISQQSKIENLCIEYLKYSNPSVLLSSPSIFVNSLRIIYQDDIHFKDIENLVRRLAGLKKLRLDEVDVPQLFNGDQWAALIQATPMLEKFYIKLLACTSTTHVQQEEILARFQTDYWIREKKALVNDFNGKKTWAQSSCGEAFLGKNPYIIVVKFSG</sequence>
<dbReference type="EMBL" id="CAJNOK010002283">
    <property type="protein sequence ID" value="CAF0853081.1"/>
    <property type="molecule type" value="Genomic_DNA"/>
</dbReference>
<evidence type="ECO:0000313" key="5">
    <source>
        <dbReference type="Proteomes" id="UP000663829"/>
    </source>
</evidence>
<accession>A0A813NVH0</accession>
<protein>
    <submittedName>
        <fullName evidence="1">Uncharacterized protein</fullName>
    </submittedName>
</protein>
<dbReference type="Proteomes" id="UP000677228">
    <property type="component" value="Unassembled WGS sequence"/>
</dbReference>
<dbReference type="SUPFAM" id="SSF52047">
    <property type="entry name" value="RNI-like"/>
    <property type="match status" value="1"/>
</dbReference>
<keyword evidence="5" id="KW-1185">Reference proteome</keyword>
<evidence type="ECO:0000313" key="2">
    <source>
        <dbReference type="EMBL" id="CAF0853081.1"/>
    </source>
</evidence>
<dbReference type="Proteomes" id="UP000681722">
    <property type="component" value="Unassembled WGS sequence"/>
</dbReference>
<dbReference type="EMBL" id="CAJOBC010000039">
    <property type="protein sequence ID" value="CAF3523875.1"/>
    <property type="molecule type" value="Genomic_DNA"/>
</dbReference>
<proteinExistence type="predicted"/>
<comment type="caution">
    <text evidence="1">The sequence shown here is derived from an EMBL/GenBank/DDBJ whole genome shotgun (WGS) entry which is preliminary data.</text>
</comment>
<dbReference type="Proteomes" id="UP000663829">
    <property type="component" value="Unassembled WGS sequence"/>
</dbReference>
<dbReference type="EMBL" id="CAJOBA010002283">
    <property type="protein sequence ID" value="CAF3638269.1"/>
    <property type="molecule type" value="Genomic_DNA"/>
</dbReference>
<gene>
    <name evidence="1" type="ORF">GPM918_LOCUS497</name>
    <name evidence="2" type="ORF">OVA965_LOCUS7247</name>
    <name evidence="3" type="ORF">SRO942_LOCUS498</name>
    <name evidence="4" type="ORF">TMI583_LOCUS7243</name>
</gene>
<dbReference type="InterPro" id="IPR032675">
    <property type="entry name" value="LRR_dom_sf"/>
</dbReference>